<evidence type="ECO:0000256" key="2">
    <source>
        <dbReference type="PROSITE-ProRule" id="PRU00176"/>
    </source>
</evidence>
<feature type="domain" description="RRM" evidence="4">
    <location>
        <begin position="17"/>
        <end position="96"/>
    </location>
</feature>
<feature type="domain" description="RRM" evidence="4">
    <location>
        <begin position="157"/>
        <end position="242"/>
    </location>
</feature>
<dbReference type="Proteomes" id="UP001302126">
    <property type="component" value="Unassembled WGS sequence"/>
</dbReference>
<evidence type="ECO:0000313" key="6">
    <source>
        <dbReference type="Proteomes" id="UP001302126"/>
    </source>
</evidence>
<feature type="region of interest" description="Disordered" evidence="3">
    <location>
        <begin position="240"/>
        <end position="292"/>
    </location>
</feature>
<dbReference type="InterPro" id="IPR035979">
    <property type="entry name" value="RBD_domain_sf"/>
</dbReference>
<comment type="caution">
    <text evidence="5">The sequence shown here is derived from an EMBL/GenBank/DDBJ whole genome shotgun (WGS) entry which is preliminary data.</text>
</comment>
<organism evidence="5 6">
    <name type="scientific">Podospora australis</name>
    <dbReference type="NCBI Taxonomy" id="1536484"/>
    <lineage>
        <taxon>Eukaryota</taxon>
        <taxon>Fungi</taxon>
        <taxon>Dikarya</taxon>
        <taxon>Ascomycota</taxon>
        <taxon>Pezizomycotina</taxon>
        <taxon>Sordariomycetes</taxon>
        <taxon>Sordariomycetidae</taxon>
        <taxon>Sordariales</taxon>
        <taxon>Podosporaceae</taxon>
        <taxon>Podospora</taxon>
    </lineage>
</organism>
<feature type="region of interest" description="Disordered" evidence="3">
    <location>
        <begin position="115"/>
        <end position="151"/>
    </location>
</feature>
<dbReference type="InterPro" id="IPR012677">
    <property type="entry name" value="Nucleotide-bd_a/b_plait_sf"/>
</dbReference>
<evidence type="ECO:0000256" key="1">
    <source>
        <dbReference type="ARBA" id="ARBA00022884"/>
    </source>
</evidence>
<gene>
    <name evidence="5" type="ORF">QBC35DRAFT_527295</name>
</gene>
<dbReference type="PROSITE" id="PS50102">
    <property type="entry name" value="RRM"/>
    <property type="match status" value="2"/>
</dbReference>
<dbReference type="InterPro" id="IPR000504">
    <property type="entry name" value="RRM_dom"/>
</dbReference>
<evidence type="ECO:0000313" key="5">
    <source>
        <dbReference type="EMBL" id="KAK4193237.1"/>
    </source>
</evidence>
<reference evidence="5" key="2">
    <citation type="submission" date="2023-05" db="EMBL/GenBank/DDBJ databases">
        <authorList>
            <consortium name="Lawrence Berkeley National Laboratory"/>
            <person name="Steindorff A."/>
            <person name="Hensen N."/>
            <person name="Bonometti L."/>
            <person name="Westerberg I."/>
            <person name="Brannstrom I.O."/>
            <person name="Guillou S."/>
            <person name="Cros-Aarteil S."/>
            <person name="Calhoun S."/>
            <person name="Haridas S."/>
            <person name="Kuo A."/>
            <person name="Mondo S."/>
            <person name="Pangilinan J."/>
            <person name="Riley R."/>
            <person name="Labutti K."/>
            <person name="Andreopoulos B."/>
            <person name="Lipzen A."/>
            <person name="Chen C."/>
            <person name="Yanf M."/>
            <person name="Daum C."/>
            <person name="Ng V."/>
            <person name="Clum A."/>
            <person name="Ohm R."/>
            <person name="Martin F."/>
            <person name="Silar P."/>
            <person name="Natvig D."/>
            <person name="Lalanne C."/>
            <person name="Gautier V."/>
            <person name="Ament-Velasquez S.L."/>
            <person name="Kruys A."/>
            <person name="Hutchinson M.I."/>
            <person name="Powell A.J."/>
            <person name="Barry K."/>
            <person name="Miller A.N."/>
            <person name="Grigoriev I.V."/>
            <person name="Debuchy R."/>
            <person name="Gladieux P."/>
            <person name="Thoren M.H."/>
            <person name="Johannesson H."/>
        </authorList>
    </citation>
    <scope>NUCLEOTIDE SEQUENCE</scope>
    <source>
        <strain evidence="5">PSN309</strain>
    </source>
</reference>
<proteinExistence type="predicted"/>
<feature type="compositionally biased region" description="Low complexity" evidence="3">
    <location>
        <begin position="124"/>
        <end position="136"/>
    </location>
</feature>
<name>A0AAN7AP30_9PEZI</name>
<protein>
    <recommendedName>
        <fullName evidence="4">RRM domain-containing protein</fullName>
    </recommendedName>
</protein>
<keyword evidence="6" id="KW-1185">Reference proteome</keyword>
<dbReference type="CDD" id="cd00590">
    <property type="entry name" value="RRM_SF"/>
    <property type="match status" value="1"/>
</dbReference>
<dbReference type="PANTHER" id="PTHR21245">
    <property type="entry name" value="HETEROGENEOUS NUCLEAR RIBONUCLEOPROTEIN"/>
    <property type="match status" value="1"/>
</dbReference>
<dbReference type="Pfam" id="PF00076">
    <property type="entry name" value="RRM_1"/>
    <property type="match status" value="2"/>
</dbReference>
<dbReference type="SMART" id="SM00360">
    <property type="entry name" value="RRM"/>
    <property type="match status" value="2"/>
</dbReference>
<dbReference type="Gene3D" id="3.30.70.330">
    <property type="match status" value="2"/>
</dbReference>
<dbReference type="SUPFAM" id="SSF54928">
    <property type="entry name" value="RNA-binding domain, RBD"/>
    <property type="match status" value="1"/>
</dbReference>
<evidence type="ECO:0000259" key="4">
    <source>
        <dbReference type="PROSITE" id="PS50102"/>
    </source>
</evidence>
<dbReference type="AlphaFoldDB" id="A0AAN7AP30"/>
<dbReference type="GO" id="GO:0003723">
    <property type="term" value="F:RNA binding"/>
    <property type="evidence" value="ECO:0007669"/>
    <property type="project" value="UniProtKB-UniRule"/>
</dbReference>
<feature type="compositionally biased region" description="Basic and acidic residues" evidence="3">
    <location>
        <begin position="266"/>
        <end position="292"/>
    </location>
</feature>
<evidence type="ECO:0000256" key="3">
    <source>
        <dbReference type="SAM" id="MobiDB-lite"/>
    </source>
</evidence>
<accession>A0AAN7AP30</accession>
<sequence>MSVAYEQPRADAPTDFQRIYVGSLDYFAKPADVESLLQETGLDHKKIHISIDPISGRNPGYCFVEFGTHEEAANSLDVLAGKAVLGRTVKLGPCVPKTGGQHNGGARLSEHKPTFQRWGDWNGERNGNSSSNYNRGPRGDQQGPDAAMERVERPDGFRVRVDGLNQMVDQLQNDEEIRGLFEGFDVVAIGKRVIPYSLRGTPGNHHHCFVDFATKQEADRAVAELNGTPFEDGHLKVSLARNNQHRNHNQSRDTRGPRSESQGEQQQERRQPQNSEKRNNIMEARSWRRAAE</sequence>
<keyword evidence="1 2" id="KW-0694">RNA-binding</keyword>
<reference evidence="5" key="1">
    <citation type="journal article" date="2023" name="Mol. Phylogenet. Evol.">
        <title>Genome-scale phylogeny and comparative genomics of the fungal order Sordariales.</title>
        <authorList>
            <person name="Hensen N."/>
            <person name="Bonometti L."/>
            <person name="Westerberg I."/>
            <person name="Brannstrom I.O."/>
            <person name="Guillou S."/>
            <person name="Cros-Aarteil S."/>
            <person name="Calhoun S."/>
            <person name="Haridas S."/>
            <person name="Kuo A."/>
            <person name="Mondo S."/>
            <person name="Pangilinan J."/>
            <person name="Riley R."/>
            <person name="LaButti K."/>
            <person name="Andreopoulos B."/>
            <person name="Lipzen A."/>
            <person name="Chen C."/>
            <person name="Yan M."/>
            <person name="Daum C."/>
            <person name="Ng V."/>
            <person name="Clum A."/>
            <person name="Steindorff A."/>
            <person name="Ohm R.A."/>
            <person name="Martin F."/>
            <person name="Silar P."/>
            <person name="Natvig D.O."/>
            <person name="Lalanne C."/>
            <person name="Gautier V."/>
            <person name="Ament-Velasquez S.L."/>
            <person name="Kruys A."/>
            <person name="Hutchinson M.I."/>
            <person name="Powell A.J."/>
            <person name="Barry K."/>
            <person name="Miller A.N."/>
            <person name="Grigoriev I.V."/>
            <person name="Debuchy R."/>
            <person name="Gladieux P."/>
            <person name="Hiltunen Thoren M."/>
            <person name="Johannesson H."/>
        </authorList>
    </citation>
    <scope>NUCLEOTIDE SEQUENCE</scope>
    <source>
        <strain evidence="5">PSN309</strain>
    </source>
</reference>
<dbReference type="EMBL" id="MU864351">
    <property type="protein sequence ID" value="KAK4193237.1"/>
    <property type="molecule type" value="Genomic_DNA"/>
</dbReference>